<dbReference type="PANTHER" id="PTHR22648:SF0">
    <property type="entry name" value="TRANSCRIPTION TERMINATION_ANTITERMINATION PROTEIN NUSA"/>
    <property type="match status" value="1"/>
</dbReference>
<evidence type="ECO:0000259" key="9">
    <source>
        <dbReference type="SMART" id="SM00316"/>
    </source>
</evidence>
<comment type="subunit">
    <text evidence="7">Monomer. Binds directly to the core enzyme of the DNA-dependent RNA polymerase and to nascent RNA.</text>
</comment>
<dbReference type="Pfam" id="PF13184">
    <property type="entry name" value="KH_NusA_1st"/>
    <property type="match status" value="1"/>
</dbReference>
<dbReference type="InterPro" id="IPR010213">
    <property type="entry name" value="TF_NusA"/>
</dbReference>
<dbReference type="SUPFAM" id="SSF54814">
    <property type="entry name" value="Prokaryotic type KH domain (KH-domain type II)"/>
    <property type="match status" value="2"/>
</dbReference>
<dbReference type="PANTHER" id="PTHR22648">
    <property type="entry name" value="TRANSCRIPTION TERMINATION FACTOR NUSA"/>
    <property type="match status" value="1"/>
</dbReference>
<keyword evidence="1 7" id="KW-0806">Transcription termination</keyword>
<evidence type="ECO:0000256" key="3">
    <source>
        <dbReference type="ARBA" id="ARBA00022814"/>
    </source>
</evidence>
<protein>
    <recommendedName>
        <fullName evidence="7">Transcription termination/antitermination protein NusA</fullName>
    </recommendedName>
</protein>
<dbReference type="GO" id="GO:0003723">
    <property type="term" value="F:RNA binding"/>
    <property type="evidence" value="ECO:0007669"/>
    <property type="project" value="UniProtKB-UniRule"/>
</dbReference>
<dbReference type="CDD" id="cd22529">
    <property type="entry name" value="KH-II_NusA_rpt2"/>
    <property type="match status" value="1"/>
</dbReference>
<comment type="similarity">
    <text evidence="7">Belongs to the NusA family.</text>
</comment>
<evidence type="ECO:0000256" key="7">
    <source>
        <dbReference type="HAMAP-Rule" id="MF_00945"/>
    </source>
</evidence>
<dbReference type="GO" id="GO:0003700">
    <property type="term" value="F:DNA-binding transcription factor activity"/>
    <property type="evidence" value="ECO:0007669"/>
    <property type="project" value="InterPro"/>
</dbReference>
<accession>A0A9D2AU22</accession>
<dbReference type="CDD" id="cd02134">
    <property type="entry name" value="KH-II_NusA_rpt1"/>
    <property type="match status" value="1"/>
</dbReference>
<evidence type="ECO:0000313" key="10">
    <source>
        <dbReference type="EMBL" id="HIX49928.1"/>
    </source>
</evidence>
<keyword evidence="5 7" id="KW-0805">Transcription regulation</keyword>
<reference evidence="10" key="1">
    <citation type="journal article" date="2021" name="PeerJ">
        <title>Extensive microbial diversity within the chicken gut microbiome revealed by metagenomics and culture.</title>
        <authorList>
            <person name="Gilroy R."/>
            <person name="Ravi A."/>
            <person name="Getino M."/>
            <person name="Pursley I."/>
            <person name="Horton D.L."/>
            <person name="Alikhan N.F."/>
            <person name="Baker D."/>
            <person name="Gharbi K."/>
            <person name="Hall N."/>
            <person name="Watson M."/>
            <person name="Adriaenssens E.M."/>
            <person name="Foster-Nyarko E."/>
            <person name="Jarju S."/>
            <person name="Secka A."/>
            <person name="Antonio M."/>
            <person name="Oren A."/>
            <person name="Chaudhuri R.R."/>
            <person name="La Ragione R."/>
            <person name="Hildebrand F."/>
            <person name="Pallen M.J."/>
        </authorList>
    </citation>
    <scope>NUCLEOTIDE SEQUENCE</scope>
    <source>
        <strain evidence="10">2189</strain>
    </source>
</reference>
<evidence type="ECO:0000256" key="5">
    <source>
        <dbReference type="ARBA" id="ARBA00023015"/>
    </source>
</evidence>
<dbReference type="Gene3D" id="3.30.300.20">
    <property type="match status" value="2"/>
</dbReference>
<dbReference type="InterPro" id="IPR036555">
    <property type="entry name" value="NusA_N_sf"/>
</dbReference>
<dbReference type="CDD" id="cd04455">
    <property type="entry name" value="S1_NusA"/>
    <property type="match status" value="1"/>
</dbReference>
<reference evidence="10" key="2">
    <citation type="submission" date="2021-04" db="EMBL/GenBank/DDBJ databases">
        <authorList>
            <person name="Gilroy R."/>
        </authorList>
    </citation>
    <scope>NUCLEOTIDE SEQUENCE</scope>
    <source>
        <strain evidence="10">2189</strain>
    </source>
</reference>
<evidence type="ECO:0000256" key="6">
    <source>
        <dbReference type="ARBA" id="ARBA00023163"/>
    </source>
</evidence>
<dbReference type="SMART" id="SM00316">
    <property type="entry name" value="S1"/>
    <property type="match status" value="1"/>
</dbReference>
<comment type="function">
    <text evidence="7">Participates in both transcription termination and antitermination.</text>
</comment>
<dbReference type="InterPro" id="IPR058582">
    <property type="entry name" value="KH_NusA_2nd"/>
</dbReference>
<sequence length="370" mass="40602">MVNKDFFEALAALEEEKGISSEIFIEALRNALASACKKQFEGNAGEVDIRIVPEKNSIKFFTVRTCVEEVTDPEKEISLADAQALKKSYKIGDIVSEEFTPKEFGRIAAQTAKQVILQKLHETERDNTISEFSDKKDELMNCVVRKVDDKNVYVELGNGQIEGIMLPQDQVPGERYEVNDRLQVYVKNIKSGSRGAQVLVSRTAAGLVKRLFENEVPEIKAGTVVVKAISREAGQRTKMAIYSEDPQVDAVGACVGNKGSRVNAVVAELGGEKVDIIQWSENPLEFIAKALSPAKVISVTQIDEKSAIAVVPDDKLSLAIGRDGQNARLAARLTGWKIDVKSESAAAKMEELQPHAEEAEEEEPAPAEEE</sequence>
<dbReference type="EMBL" id="DXEW01000005">
    <property type="protein sequence ID" value="HIX49928.1"/>
    <property type="molecule type" value="Genomic_DNA"/>
</dbReference>
<dbReference type="InterPro" id="IPR030842">
    <property type="entry name" value="TF_NusA_bacterial"/>
</dbReference>
<evidence type="ECO:0000256" key="2">
    <source>
        <dbReference type="ARBA" id="ARBA00022490"/>
    </source>
</evidence>
<proteinExistence type="inferred from homology"/>
<keyword evidence="6 7" id="KW-0804">Transcription</keyword>
<dbReference type="NCBIfam" id="TIGR01953">
    <property type="entry name" value="NusA"/>
    <property type="match status" value="1"/>
</dbReference>
<dbReference type="HAMAP" id="MF_00945_B">
    <property type="entry name" value="NusA_B"/>
    <property type="match status" value="1"/>
</dbReference>
<comment type="subcellular location">
    <subcellularLocation>
        <location evidence="7">Cytoplasm</location>
    </subcellularLocation>
</comment>
<dbReference type="PROSITE" id="PS50084">
    <property type="entry name" value="KH_TYPE_1"/>
    <property type="match status" value="1"/>
</dbReference>
<feature type="compositionally biased region" description="Basic and acidic residues" evidence="8">
    <location>
        <begin position="346"/>
        <end position="357"/>
    </location>
</feature>
<evidence type="ECO:0000256" key="4">
    <source>
        <dbReference type="ARBA" id="ARBA00022884"/>
    </source>
</evidence>
<name>A0A9D2AU22_9FIRM</name>
<dbReference type="InterPro" id="IPR012340">
    <property type="entry name" value="NA-bd_OB-fold"/>
</dbReference>
<evidence type="ECO:0000256" key="8">
    <source>
        <dbReference type="SAM" id="MobiDB-lite"/>
    </source>
</evidence>
<gene>
    <name evidence="7 10" type="primary">nusA</name>
    <name evidence="10" type="ORF">H9851_01420</name>
</gene>
<dbReference type="GO" id="GO:0031564">
    <property type="term" value="P:transcription antitermination"/>
    <property type="evidence" value="ECO:0007669"/>
    <property type="project" value="UniProtKB-UniRule"/>
</dbReference>
<dbReference type="InterPro" id="IPR009019">
    <property type="entry name" value="KH_sf_prok-type"/>
</dbReference>
<dbReference type="FunFam" id="3.30.300.20:FF:000005">
    <property type="entry name" value="Transcription termination/antitermination protein NusA"/>
    <property type="match status" value="1"/>
</dbReference>
<dbReference type="FunFam" id="3.30.300.20:FF:000002">
    <property type="entry name" value="Transcription termination/antitermination protein NusA"/>
    <property type="match status" value="1"/>
</dbReference>
<dbReference type="Gene3D" id="2.40.50.140">
    <property type="entry name" value="Nucleic acid-binding proteins"/>
    <property type="match status" value="1"/>
</dbReference>
<keyword evidence="4 7" id="KW-0694">RNA-binding</keyword>
<dbReference type="InterPro" id="IPR025249">
    <property type="entry name" value="TF_NusA_KH_1st"/>
</dbReference>
<feature type="region of interest" description="Disordered" evidence="8">
    <location>
        <begin position="346"/>
        <end position="370"/>
    </location>
</feature>
<keyword evidence="3 7" id="KW-0889">Transcription antitermination</keyword>
<dbReference type="InterPro" id="IPR015946">
    <property type="entry name" value="KH_dom-like_a/b"/>
</dbReference>
<dbReference type="Pfam" id="PF08529">
    <property type="entry name" value="NusA_N"/>
    <property type="match status" value="1"/>
</dbReference>
<dbReference type="FunFam" id="3.30.1480.10:FF:000002">
    <property type="entry name" value="Transcription termination/antitermination protein NusA"/>
    <property type="match status" value="1"/>
</dbReference>
<dbReference type="SUPFAM" id="SSF69705">
    <property type="entry name" value="Transcription factor NusA, N-terminal domain"/>
    <property type="match status" value="1"/>
</dbReference>
<evidence type="ECO:0000313" key="11">
    <source>
        <dbReference type="Proteomes" id="UP000886847"/>
    </source>
</evidence>
<dbReference type="Proteomes" id="UP000886847">
    <property type="component" value="Unassembled WGS sequence"/>
</dbReference>
<dbReference type="InterPro" id="IPR013735">
    <property type="entry name" value="TF_NusA_N"/>
</dbReference>
<dbReference type="InterPro" id="IPR003029">
    <property type="entry name" value="S1_domain"/>
</dbReference>
<feature type="compositionally biased region" description="Acidic residues" evidence="8">
    <location>
        <begin position="358"/>
        <end position="370"/>
    </location>
</feature>
<dbReference type="AlphaFoldDB" id="A0A9D2AU22"/>
<dbReference type="GO" id="GO:0005829">
    <property type="term" value="C:cytosol"/>
    <property type="evidence" value="ECO:0007669"/>
    <property type="project" value="TreeGrafter"/>
</dbReference>
<evidence type="ECO:0000256" key="1">
    <source>
        <dbReference type="ARBA" id="ARBA00022472"/>
    </source>
</evidence>
<dbReference type="GO" id="GO:0006353">
    <property type="term" value="P:DNA-templated transcription termination"/>
    <property type="evidence" value="ECO:0007669"/>
    <property type="project" value="UniProtKB-UniRule"/>
</dbReference>
<dbReference type="Gene3D" id="3.30.1480.10">
    <property type="entry name" value="NusA, N-terminal domain"/>
    <property type="match status" value="1"/>
</dbReference>
<keyword evidence="2 7" id="KW-0963">Cytoplasm</keyword>
<comment type="caution">
    <text evidence="10">The sequence shown here is derived from an EMBL/GenBank/DDBJ whole genome shotgun (WGS) entry which is preliminary data.</text>
</comment>
<feature type="domain" description="S1 motif" evidence="9">
    <location>
        <begin position="135"/>
        <end position="203"/>
    </location>
</feature>
<dbReference type="Pfam" id="PF26594">
    <property type="entry name" value="KH_NusA_2nd"/>
    <property type="match status" value="1"/>
</dbReference>
<dbReference type="SUPFAM" id="SSF50249">
    <property type="entry name" value="Nucleic acid-binding proteins"/>
    <property type="match status" value="1"/>
</dbReference>
<organism evidence="10 11">
    <name type="scientific">Candidatus Borkfalkia faecavium</name>
    <dbReference type="NCBI Taxonomy" id="2838508"/>
    <lineage>
        <taxon>Bacteria</taxon>
        <taxon>Bacillati</taxon>
        <taxon>Bacillota</taxon>
        <taxon>Clostridia</taxon>
        <taxon>Christensenellales</taxon>
        <taxon>Christensenellaceae</taxon>
        <taxon>Candidatus Borkfalkia</taxon>
    </lineage>
</organism>